<proteinExistence type="predicted"/>
<dbReference type="AlphaFoldDB" id="A0A8H4K419"/>
<evidence type="ECO:0000313" key="2">
    <source>
        <dbReference type="Proteomes" id="UP000605986"/>
    </source>
</evidence>
<name>A0A8H4K419_9HYPO</name>
<protein>
    <submittedName>
        <fullName evidence="1">Uncharacterized protein</fullName>
    </submittedName>
</protein>
<organism evidence="1 2">
    <name type="scientific">Fusarium austroafricanum</name>
    <dbReference type="NCBI Taxonomy" id="2364996"/>
    <lineage>
        <taxon>Eukaryota</taxon>
        <taxon>Fungi</taxon>
        <taxon>Dikarya</taxon>
        <taxon>Ascomycota</taxon>
        <taxon>Pezizomycotina</taxon>
        <taxon>Sordariomycetes</taxon>
        <taxon>Hypocreomycetidae</taxon>
        <taxon>Hypocreales</taxon>
        <taxon>Nectriaceae</taxon>
        <taxon>Fusarium</taxon>
        <taxon>Fusarium concolor species complex</taxon>
    </lineage>
</organism>
<dbReference type="Proteomes" id="UP000605986">
    <property type="component" value="Unassembled WGS sequence"/>
</dbReference>
<dbReference type="EMBL" id="JAADJG010000582">
    <property type="protein sequence ID" value="KAF4443141.1"/>
    <property type="molecule type" value="Genomic_DNA"/>
</dbReference>
<comment type="caution">
    <text evidence="1">The sequence shown here is derived from an EMBL/GenBank/DDBJ whole genome shotgun (WGS) entry which is preliminary data.</text>
</comment>
<sequence>MSADSQQKLADDLMSARYEIQYIGQRIQDLVDLRKQLSHRQKRINEAEYEQILNSPTMMHFYSDYKEANEYSVQLGREVHAKSTKINHNFNRATEEQQLEIYDLQEKWVKAAIVSAEKRLNFLQQYPFVYQDKQAVKGHIIAAQVNMETALKGLNQIKANKRGQ</sequence>
<dbReference type="OrthoDB" id="3558762at2759"/>
<evidence type="ECO:0000313" key="1">
    <source>
        <dbReference type="EMBL" id="KAF4443141.1"/>
    </source>
</evidence>
<accession>A0A8H4K419</accession>
<gene>
    <name evidence="1" type="ORF">F53441_11540</name>
</gene>
<reference evidence="1" key="1">
    <citation type="submission" date="2020-01" db="EMBL/GenBank/DDBJ databases">
        <title>Identification and distribution of gene clusters putatively required for synthesis of sphingolipid metabolism inhibitors in phylogenetically diverse species of the filamentous fungus Fusarium.</title>
        <authorList>
            <person name="Kim H.-S."/>
            <person name="Busman M."/>
            <person name="Brown D.W."/>
            <person name="Divon H."/>
            <person name="Uhlig S."/>
            <person name="Proctor R.H."/>
        </authorList>
    </citation>
    <scope>NUCLEOTIDE SEQUENCE</scope>
    <source>
        <strain evidence="1">NRRL 53441</strain>
    </source>
</reference>
<keyword evidence="2" id="KW-1185">Reference proteome</keyword>